<evidence type="ECO:0000313" key="3">
    <source>
        <dbReference type="Proteomes" id="UP000714275"/>
    </source>
</evidence>
<protein>
    <submittedName>
        <fullName evidence="2">Uncharacterized protein</fullName>
    </submittedName>
</protein>
<evidence type="ECO:0000313" key="2">
    <source>
        <dbReference type="EMBL" id="KAG1776439.1"/>
    </source>
</evidence>
<dbReference type="AlphaFoldDB" id="A0A9P6ZTF9"/>
<keyword evidence="3" id="KW-1185">Reference proteome</keyword>
<evidence type="ECO:0000256" key="1">
    <source>
        <dbReference type="SAM" id="MobiDB-lite"/>
    </source>
</evidence>
<dbReference type="EMBL" id="JABBWD010000026">
    <property type="protein sequence ID" value="KAG1776439.1"/>
    <property type="molecule type" value="Genomic_DNA"/>
</dbReference>
<feature type="compositionally biased region" description="Low complexity" evidence="1">
    <location>
        <begin position="88"/>
        <end position="98"/>
    </location>
</feature>
<name>A0A9P6ZTF9_9AGAM</name>
<gene>
    <name evidence="2" type="ORF">EV702DRAFT_1198130</name>
</gene>
<feature type="compositionally biased region" description="Polar residues" evidence="1">
    <location>
        <begin position="72"/>
        <end position="87"/>
    </location>
</feature>
<dbReference type="OrthoDB" id="2691920at2759"/>
<organism evidence="2 3">
    <name type="scientific">Suillus placidus</name>
    <dbReference type="NCBI Taxonomy" id="48579"/>
    <lineage>
        <taxon>Eukaryota</taxon>
        <taxon>Fungi</taxon>
        <taxon>Dikarya</taxon>
        <taxon>Basidiomycota</taxon>
        <taxon>Agaricomycotina</taxon>
        <taxon>Agaricomycetes</taxon>
        <taxon>Agaricomycetidae</taxon>
        <taxon>Boletales</taxon>
        <taxon>Suillineae</taxon>
        <taxon>Suillaceae</taxon>
        <taxon>Suillus</taxon>
    </lineage>
</organism>
<accession>A0A9P6ZTF9</accession>
<sequence length="263" mass="28863">MRFHLPRVPSSSSDEIIDAEHSNVCSTLLAAHPASSADSSSQNASASASDAILGMATMEYDNVLPQPPPSVPSGSAAQQQELNAPGNSTDTSTTTCTSLRVPPFRTARNIFGLVRQFFSSTPPSHDPEDVVMLRDISSIPTIAAAELDIPTEPQDFSFYPYPNQSSFELGHWYWNGSVQKSHQSFKQLIDIVGRPGFDPDDVRSTPWNNINLQLGASVHDEERDEWEDEDAGWQRTQVTIDVPFSQTTTQPGARPYIAADLYH</sequence>
<proteinExistence type="predicted"/>
<reference evidence="2" key="1">
    <citation type="journal article" date="2020" name="New Phytol.">
        <title>Comparative genomics reveals dynamic genome evolution in host specialist ectomycorrhizal fungi.</title>
        <authorList>
            <person name="Lofgren L.A."/>
            <person name="Nguyen N.H."/>
            <person name="Vilgalys R."/>
            <person name="Ruytinx J."/>
            <person name="Liao H.L."/>
            <person name="Branco S."/>
            <person name="Kuo A."/>
            <person name="LaButti K."/>
            <person name="Lipzen A."/>
            <person name="Andreopoulos W."/>
            <person name="Pangilinan J."/>
            <person name="Riley R."/>
            <person name="Hundley H."/>
            <person name="Na H."/>
            <person name="Barry K."/>
            <person name="Grigoriev I.V."/>
            <person name="Stajich J.E."/>
            <person name="Kennedy P.G."/>
        </authorList>
    </citation>
    <scope>NUCLEOTIDE SEQUENCE</scope>
    <source>
        <strain evidence="2">DOB743</strain>
    </source>
</reference>
<comment type="caution">
    <text evidence="2">The sequence shown here is derived from an EMBL/GenBank/DDBJ whole genome shotgun (WGS) entry which is preliminary data.</text>
</comment>
<dbReference type="Proteomes" id="UP000714275">
    <property type="component" value="Unassembled WGS sequence"/>
</dbReference>
<feature type="region of interest" description="Disordered" evidence="1">
    <location>
        <begin position="61"/>
        <end position="99"/>
    </location>
</feature>